<keyword evidence="6 14" id="KW-0547">Nucleotide-binding</keyword>
<evidence type="ECO:0000256" key="15">
    <source>
        <dbReference type="SAM" id="Phobius"/>
    </source>
</evidence>
<feature type="binding site" evidence="14">
    <location>
        <begin position="423"/>
        <end position="430"/>
    </location>
    <ligand>
        <name>ATP</name>
        <dbReference type="ChEBI" id="CHEBI:30616"/>
    </ligand>
</feature>
<evidence type="ECO:0000256" key="9">
    <source>
        <dbReference type="ARBA" id="ARBA00022989"/>
    </source>
</evidence>
<comment type="subcellular location">
    <subcellularLocation>
        <location evidence="1">Cell membrane</location>
        <topology evidence="1">Multi-pass membrane protein</topology>
    </subcellularLocation>
</comment>
<keyword evidence="11 15" id="KW-0472">Membrane</keyword>
<dbReference type="InterPro" id="IPR018541">
    <property type="entry name" value="Ftsk_gamma"/>
</dbReference>
<dbReference type="InterPro" id="IPR027417">
    <property type="entry name" value="P-loop_NTPase"/>
</dbReference>
<evidence type="ECO:0000256" key="13">
    <source>
        <dbReference type="ARBA" id="ARBA00025923"/>
    </source>
</evidence>
<evidence type="ECO:0000256" key="14">
    <source>
        <dbReference type="PROSITE-ProRule" id="PRU00289"/>
    </source>
</evidence>
<accession>A0A1F5QCP0</accession>
<evidence type="ECO:0000256" key="7">
    <source>
        <dbReference type="ARBA" id="ARBA00022829"/>
    </source>
</evidence>
<dbReference type="SUPFAM" id="SSF46785">
    <property type="entry name" value="Winged helix' DNA-binding domain"/>
    <property type="match status" value="1"/>
</dbReference>
<sequence>MPKKRKIKVRGGEELPEFHLSQGLKRGILIVVFLALAVISFLAFFDQAGKFGELLNKIFGLLFGQAALVLPLIFFSLALAIFFAARRNTDGEENEESDLQIYIGGGVLTVALTGLLHLLAMRGNPNSGFDLVKMGAEGQYVGGGYIGVLSALPLYRFLDFWPTLSIYVAGIVISLILIFDINLANLFKRKEREEKEPLGKKLQREIMQEIKINKMQTAGFTTSKVNTAPAADMGEEDRPAIKVNKPGDIPANSAVAAALAGGTLLTKFKKGNWQLPPLDLLEDSHTEVDSGNIEANVTIIQKTLSDFGIEVEMGEVNVGPTVTQYTLRPAQGIKLSQIAALQNDLALALAASSVRMELPIPGKALVGIEIPNRSTAIVRVKDVISTDKFAGHKSNLAFALGRDVAGHPIIADLAAMPHLLIAGATGTGKSVGINALMISLLYRNSPEELRMIVIDPKRVELNLYNGIPHLLTPVVIDHDKAVNALKWAVAEMDRRYNLLAEAKKRNILEYNSKAENKLPYIVIVVDELADLMAVAQQDVEAAIVRLAQMARAVGVHLVVATQRPSVDIITGLIKANITARMAFAVASQVDSRTILDASGAEKLLGSGDMLYITAELGKPKRVQGSYISEREVKNVVEFVAGQAGEVEYSPEILEKQRPGTALGGSWADDEDGDDMLEEAVDVVKTAGKASASLLQRRLRIGYARAARLLDLMEEKGLIGPADGAKPRDVYVAGAEADGVQREEGYGHDEEGEGT</sequence>
<dbReference type="Pfam" id="PF13491">
    <property type="entry name" value="FtsK_4TM"/>
    <property type="match status" value="1"/>
</dbReference>
<dbReference type="SMART" id="SM00382">
    <property type="entry name" value="AAA"/>
    <property type="match status" value="1"/>
</dbReference>
<dbReference type="InterPro" id="IPR036390">
    <property type="entry name" value="WH_DNA-bd_sf"/>
</dbReference>
<dbReference type="SMART" id="SM00843">
    <property type="entry name" value="Ftsk_gamma"/>
    <property type="match status" value="1"/>
</dbReference>
<comment type="caution">
    <text evidence="17">The sequence shown here is derived from an EMBL/GenBank/DDBJ whole genome shotgun (WGS) entry which is preliminary data.</text>
</comment>
<dbReference type="GO" id="GO:0003677">
    <property type="term" value="F:DNA binding"/>
    <property type="evidence" value="ECO:0007669"/>
    <property type="project" value="UniProtKB-KW"/>
</dbReference>
<evidence type="ECO:0000256" key="6">
    <source>
        <dbReference type="ARBA" id="ARBA00022741"/>
    </source>
</evidence>
<evidence type="ECO:0000259" key="16">
    <source>
        <dbReference type="PROSITE" id="PS50901"/>
    </source>
</evidence>
<dbReference type="EMBL" id="MFFF01000008">
    <property type="protein sequence ID" value="OGE99918.1"/>
    <property type="molecule type" value="Genomic_DNA"/>
</dbReference>
<keyword evidence="4" id="KW-0132">Cell division</keyword>
<gene>
    <name evidence="17" type="ORF">A3J05_04845</name>
</gene>
<dbReference type="Proteomes" id="UP000177235">
    <property type="component" value="Unassembled WGS sequence"/>
</dbReference>
<dbReference type="InterPro" id="IPR041027">
    <property type="entry name" value="FtsK_alpha"/>
</dbReference>
<dbReference type="InterPro" id="IPR003593">
    <property type="entry name" value="AAA+_ATPase"/>
</dbReference>
<dbReference type="InterPro" id="IPR050206">
    <property type="entry name" value="FtsK/SpoIIIE/SftA"/>
</dbReference>
<dbReference type="Gene3D" id="3.40.50.300">
    <property type="entry name" value="P-loop containing nucleotide triphosphate hydrolases"/>
    <property type="match status" value="1"/>
</dbReference>
<dbReference type="PANTHER" id="PTHR22683">
    <property type="entry name" value="SPORULATION PROTEIN RELATED"/>
    <property type="match status" value="1"/>
</dbReference>
<dbReference type="CDD" id="cd01127">
    <property type="entry name" value="TrwB_TraG_TraD_VirD4"/>
    <property type="match status" value="1"/>
</dbReference>
<dbReference type="AlphaFoldDB" id="A0A1F5QCP0"/>
<name>A0A1F5QCP0_9BACT</name>
<evidence type="ECO:0000313" key="18">
    <source>
        <dbReference type="Proteomes" id="UP000177235"/>
    </source>
</evidence>
<dbReference type="InterPro" id="IPR002543">
    <property type="entry name" value="FtsK_dom"/>
</dbReference>
<evidence type="ECO:0000256" key="3">
    <source>
        <dbReference type="ARBA" id="ARBA00022475"/>
    </source>
</evidence>
<dbReference type="InterPro" id="IPR036388">
    <property type="entry name" value="WH-like_DNA-bd_sf"/>
</dbReference>
<dbReference type="Gene3D" id="3.30.980.40">
    <property type="match status" value="1"/>
</dbReference>
<feature type="domain" description="FtsK" evidence="16">
    <location>
        <begin position="406"/>
        <end position="592"/>
    </location>
</feature>
<feature type="transmembrane region" description="Helical" evidence="15">
    <location>
        <begin position="99"/>
        <end position="119"/>
    </location>
</feature>
<dbReference type="InterPro" id="IPR025199">
    <property type="entry name" value="FtsK_4TM"/>
</dbReference>
<dbReference type="GO" id="GO:0051301">
    <property type="term" value="P:cell division"/>
    <property type="evidence" value="ECO:0007669"/>
    <property type="project" value="UniProtKB-KW"/>
</dbReference>
<dbReference type="SUPFAM" id="SSF52540">
    <property type="entry name" value="P-loop containing nucleoside triphosphate hydrolases"/>
    <property type="match status" value="1"/>
</dbReference>
<evidence type="ECO:0000256" key="10">
    <source>
        <dbReference type="ARBA" id="ARBA00023125"/>
    </source>
</evidence>
<dbReference type="Pfam" id="PF09397">
    <property type="entry name" value="FtsK_gamma"/>
    <property type="match status" value="1"/>
</dbReference>
<dbReference type="GO" id="GO:0007059">
    <property type="term" value="P:chromosome segregation"/>
    <property type="evidence" value="ECO:0007669"/>
    <property type="project" value="UniProtKB-KW"/>
</dbReference>
<evidence type="ECO:0000256" key="4">
    <source>
        <dbReference type="ARBA" id="ARBA00022618"/>
    </source>
</evidence>
<evidence type="ECO:0000256" key="8">
    <source>
        <dbReference type="ARBA" id="ARBA00022840"/>
    </source>
</evidence>
<evidence type="ECO:0000256" key="12">
    <source>
        <dbReference type="ARBA" id="ARBA00023306"/>
    </source>
</evidence>
<evidence type="ECO:0000256" key="2">
    <source>
        <dbReference type="ARBA" id="ARBA00006474"/>
    </source>
</evidence>
<feature type="transmembrane region" description="Helical" evidence="15">
    <location>
        <begin position="140"/>
        <end position="158"/>
    </location>
</feature>
<dbReference type="PANTHER" id="PTHR22683:SF41">
    <property type="entry name" value="DNA TRANSLOCASE FTSK"/>
    <property type="match status" value="1"/>
</dbReference>
<keyword evidence="3" id="KW-1003">Cell membrane</keyword>
<comment type="similarity">
    <text evidence="2">Belongs to the FtsK/SpoIIIE/SftA family.</text>
</comment>
<reference evidence="17 18" key="1">
    <citation type="journal article" date="2016" name="Nat. Commun.">
        <title>Thousands of microbial genomes shed light on interconnected biogeochemical processes in an aquifer system.</title>
        <authorList>
            <person name="Anantharaman K."/>
            <person name="Brown C.T."/>
            <person name="Hug L.A."/>
            <person name="Sharon I."/>
            <person name="Castelle C.J."/>
            <person name="Probst A.J."/>
            <person name="Thomas B.C."/>
            <person name="Singh A."/>
            <person name="Wilkins M.J."/>
            <person name="Karaoz U."/>
            <person name="Brodie E.L."/>
            <person name="Williams K.H."/>
            <person name="Hubbard S.S."/>
            <person name="Banfield J.F."/>
        </authorList>
    </citation>
    <scope>NUCLEOTIDE SEQUENCE [LARGE SCALE GENOMIC DNA]</scope>
</reference>
<feature type="transmembrane region" description="Helical" evidence="15">
    <location>
        <begin position="58"/>
        <end position="84"/>
    </location>
</feature>
<dbReference type="GO" id="GO:0005886">
    <property type="term" value="C:plasma membrane"/>
    <property type="evidence" value="ECO:0007669"/>
    <property type="project" value="UniProtKB-SubCell"/>
</dbReference>
<feature type="transmembrane region" description="Helical" evidence="15">
    <location>
        <begin position="27"/>
        <end position="46"/>
    </location>
</feature>
<evidence type="ECO:0000313" key="17">
    <source>
        <dbReference type="EMBL" id="OGE99918.1"/>
    </source>
</evidence>
<evidence type="ECO:0000256" key="11">
    <source>
        <dbReference type="ARBA" id="ARBA00023136"/>
    </source>
</evidence>
<protein>
    <recommendedName>
        <fullName evidence="16">FtsK domain-containing protein</fullName>
    </recommendedName>
</protein>
<keyword evidence="5 15" id="KW-0812">Transmembrane</keyword>
<keyword evidence="9 15" id="KW-1133">Transmembrane helix</keyword>
<dbReference type="Pfam" id="PF01580">
    <property type="entry name" value="FtsK_SpoIIIE"/>
    <property type="match status" value="1"/>
</dbReference>
<dbReference type="Gene3D" id="1.10.10.10">
    <property type="entry name" value="Winged helix-like DNA-binding domain superfamily/Winged helix DNA-binding domain"/>
    <property type="match status" value="1"/>
</dbReference>
<keyword evidence="10" id="KW-0238">DNA-binding</keyword>
<evidence type="ECO:0000256" key="5">
    <source>
        <dbReference type="ARBA" id="ARBA00022692"/>
    </source>
</evidence>
<dbReference type="PROSITE" id="PS50901">
    <property type="entry name" value="FTSK"/>
    <property type="match status" value="1"/>
</dbReference>
<keyword evidence="12" id="KW-0131">Cell cycle</keyword>
<keyword evidence="7" id="KW-0159">Chromosome partition</keyword>
<feature type="transmembrane region" description="Helical" evidence="15">
    <location>
        <begin position="164"/>
        <end position="187"/>
    </location>
</feature>
<comment type="subunit">
    <text evidence="13">Homohexamer. Forms a ring that surrounds DNA.</text>
</comment>
<dbReference type="GO" id="GO:0005524">
    <property type="term" value="F:ATP binding"/>
    <property type="evidence" value="ECO:0007669"/>
    <property type="project" value="UniProtKB-UniRule"/>
</dbReference>
<organism evidence="17 18">
    <name type="scientific">Candidatus Doudnabacteria bacterium RIFCSPLOWO2_02_FULL_48_13</name>
    <dbReference type="NCBI Taxonomy" id="1817845"/>
    <lineage>
        <taxon>Bacteria</taxon>
        <taxon>Candidatus Doudnaibacteriota</taxon>
    </lineage>
</organism>
<keyword evidence="8 14" id="KW-0067">ATP-binding</keyword>
<dbReference type="Pfam" id="PF17854">
    <property type="entry name" value="FtsK_alpha"/>
    <property type="match status" value="1"/>
</dbReference>
<proteinExistence type="inferred from homology"/>
<evidence type="ECO:0000256" key="1">
    <source>
        <dbReference type="ARBA" id="ARBA00004651"/>
    </source>
</evidence>